<evidence type="ECO:0000313" key="2">
    <source>
        <dbReference type="Proteomes" id="UP000219338"/>
    </source>
</evidence>
<reference evidence="2" key="1">
    <citation type="journal article" date="2017" name="Nat. Ecol. Evol.">
        <title>Genome expansion and lineage-specific genetic innovations in the forest pathogenic fungi Armillaria.</title>
        <authorList>
            <person name="Sipos G."/>
            <person name="Prasanna A.N."/>
            <person name="Walter M.C."/>
            <person name="O'Connor E."/>
            <person name="Balint B."/>
            <person name="Krizsan K."/>
            <person name="Kiss B."/>
            <person name="Hess J."/>
            <person name="Varga T."/>
            <person name="Slot J."/>
            <person name="Riley R."/>
            <person name="Boka B."/>
            <person name="Rigling D."/>
            <person name="Barry K."/>
            <person name="Lee J."/>
            <person name="Mihaltcheva S."/>
            <person name="LaButti K."/>
            <person name="Lipzen A."/>
            <person name="Waldron R."/>
            <person name="Moloney N.M."/>
            <person name="Sperisen C."/>
            <person name="Kredics L."/>
            <person name="Vagvoelgyi C."/>
            <person name="Patrignani A."/>
            <person name="Fitzpatrick D."/>
            <person name="Nagy I."/>
            <person name="Doyle S."/>
            <person name="Anderson J.B."/>
            <person name="Grigoriev I.V."/>
            <person name="Gueldener U."/>
            <person name="Muensterkoetter M."/>
            <person name="Nagy L.G."/>
        </authorList>
    </citation>
    <scope>NUCLEOTIDE SEQUENCE [LARGE SCALE GENOMIC DNA]</scope>
    <source>
        <strain evidence="2">C18/9</strain>
    </source>
</reference>
<evidence type="ECO:0000313" key="1">
    <source>
        <dbReference type="EMBL" id="SJK99445.1"/>
    </source>
</evidence>
<dbReference type="EMBL" id="FUEG01000002">
    <property type="protein sequence ID" value="SJK99445.1"/>
    <property type="molecule type" value="Genomic_DNA"/>
</dbReference>
<name>A0A284QSK3_ARMOS</name>
<organism evidence="1 2">
    <name type="scientific">Armillaria ostoyae</name>
    <name type="common">Armillaria root rot fungus</name>
    <dbReference type="NCBI Taxonomy" id="47428"/>
    <lineage>
        <taxon>Eukaryota</taxon>
        <taxon>Fungi</taxon>
        <taxon>Dikarya</taxon>
        <taxon>Basidiomycota</taxon>
        <taxon>Agaricomycotina</taxon>
        <taxon>Agaricomycetes</taxon>
        <taxon>Agaricomycetidae</taxon>
        <taxon>Agaricales</taxon>
        <taxon>Marasmiineae</taxon>
        <taxon>Physalacriaceae</taxon>
        <taxon>Armillaria</taxon>
    </lineage>
</organism>
<proteinExistence type="predicted"/>
<gene>
    <name evidence="1" type="ORF">ARMOST_02746</name>
</gene>
<dbReference type="AlphaFoldDB" id="A0A284QSK3"/>
<sequence>MSSIHSPELSLMQLKQFDVSPPRQCNLKEEFGLVALLFSMFQWDIVLRSILRHRLLAVEDVRQTCHRSLLPVIVVQIKSALRDASAALEPSYRLVLSLETPPCSGGSKIFASAPFLNHDYQSVPSACMLLIALSEYDWLG</sequence>
<dbReference type="Proteomes" id="UP000219338">
    <property type="component" value="Unassembled WGS sequence"/>
</dbReference>
<keyword evidence="2" id="KW-1185">Reference proteome</keyword>
<accession>A0A284QSK3</accession>
<protein>
    <submittedName>
        <fullName evidence="1">Uncharacterized protein</fullName>
    </submittedName>
</protein>